<keyword evidence="1" id="KW-0472">Membrane</keyword>
<evidence type="ECO:0000313" key="3">
    <source>
        <dbReference type="Proteomes" id="UP000452141"/>
    </source>
</evidence>
<accession>A0A844FLW9</accession>
<name>A0A844FLW9_9LACO</name>
<feature type="transmembrane region" description="Helical" evidence="1">
    <location>
        <begin position="7"/>
        <end position="29"/>
    </location>
</feature>
<feature type="transmembrane region" description="Helical" evidence="1">
    <location>
        <begin position="41"/>
        <end position="64"/>
    </location>
</feature>
<organism evidence="2 3">
    <name type="scientific">Lactobacillus equicursoris</name>
    <dbReference type="NCBI Taxonomy" id="420645"/>
    <lineage>
        <taxon>Bacteria</taxon>
        <taxon>Bacillati</taxon>
        <taxon>Bacillota</taxon>
        <taxon>Bacilli</taxon>
        <taxon>Lactobacillales</taxon>
        <taxon>Lactobacillaceae</taxon>
        <taxon>Lactobacillus</taxon>
    </lineage>
</organism>
<sequence>MKKHLVFLGNLGVIYYSWFFCLLFLAIIFCLEGSQFVNPPMVVTFLLFGLLLIYTWLTSFVSLGEKMELHLPFRRAIVLEKKPSLVGSWKCFAVYRAKISRHHSLDYLVISRKRDKNG</sequence>
<dbReference type="AlphaFoldDB" id="A0A844FLW9"/>
<keyword evidence="1" id="KW-0812">Transmembrane</keyword>
<keyword evidence="1" id="KW-1133">Transmembrane helix</keyword>
<dbReference type="EMBL" id="VUMW01000004">
    <property type="protein sequence ID" value="MST79368.1"/>
    <property type="molecule type" value="Genomic_DNA"/>
</dbReference>
<comment type="caution">
    <text evidence="2">The sequence shown here is derived from an EMBL/GenBank/DDBJ whole genome shotgun (WGS) entry which is preliminary data.</text>
</comment>
<dbReference type="Proteomes" id="UP000452141">
    <property type="component" value="Unassembled WGS sequence"/>
</dbReference>
<proteinExistence type="predicted"/>
<protein>
    <submittedName>
        <fullName evidence="2">Uncharacterized protein</fullName>
    </submittedName>
</protein>
<evidence type="ECO:0000256" key="1">
    <source>
        <dbReference type="SAM" id="Phobius"/>
    </source>
</evidence>
<evidence type="ECO:0000313" key="2">
    <source>
        <dbReference type="EMBL" id="MST79368.1"/>
    </source>
</evidence>
<reference evidence="2 3" key="1">
    <citation type="submission" date="2019-08" db="EMBL/GenBank/DDBJ databases">
        <title>In-depth cultivation of the pig gut microbiome towards novel bacterial diversity and tailored functional studies.</title>
        <authorList>
            <person name="Wylensek D."/>
            <person name="Hitch T.C.A."/>
            <person name="Clavel T."/>
        </authorList>
    </citation>
    <scope>NUCLEOTIDE SEQUENCE [LARGE SCALE GENOMIC DNA]</scope>
    <source>
        <strain evidence="2 3">WCA-470BD-2E</strain>
    </source>
</reference>
<dbReference type="RefSeq" id="WP_154486458.1">
    <property type="nucleotide sequence ID" value="NZ_JAQYBB010000157.1"/>
</dbReference>
<gene>
    <name evidence="2" type="ORF">FYJ61_02485</name>
</gene>